<dbReference type="InterPro" id="IPR027417">
    <property type="entry name" value="P-loop_NTPase"/>
</dbReference>
<dbReference type="PANTHER" id="PTHR43776">
    <property type="entry name" value="TRANSPORT ATP-BINDING PROTEIN"/>
    <property type="match status" value="1"/>
</dbReference>
<dbReference type="PANTHER" id="PTHR43776:SF7">
    <property type="entry name" value="D,D-DIPEPTIDE TRANSPORT ATP-BINDING PROTEIN DDPF-RELATED"/>
    <property type="match status" value="1"/>
</dbReference>
<gene>
    <name evidence="5" type="ORF">L2X98_26305</name>
</gene>
<protein>
    <submittedName>
        <fullName evidence="5">ABC transporter ATP-binding protein</fullName>
    </submittedName>
</protein>
<evidence type="ECO:0000313" key="5">
    <source>
        <dbReference type="EMBL" id="UUT36431.1"/>
    </source>
</evidence>
<organism evidence="5 6">
    <name type="scientific">Microbacterium elymi</name>
    <dbReference type="NCBI Taxonomy" id="2909587"/>
    <lineage>
        <taxon>Bacteria</taxon>
        <taxon>Bacillati</taxon>
        <taxon>Actinomycetota</taxon>
        <taxon>Actinomycetes</taxon>
        <taxon>Micrococcales</taxon>
        <taxon>Microbacteriaceae</taxon>
        <taxon>Microbacterium</taxon>
    </lineage>
</organism>
<name>A0ABY5NN13_9MICO</name>
<comment type="similarity">
    <text evidence="1">Belongs to the ABC transporter superfamily.</text>
</comment>
<sequence>MLICDESVSALDVSVQAQILALLDHLRQTLNLAMLFITHDLSVVARIANRVIVLREGVIVERGTTAHVLTTPDHPYTQACWPPRTATAWPT</sequence>
<keyword evidence="3" id="KW-0547">Nucleotide-binding</keyword>
<dbReference type="Proteomes" id="UP001054811">
    <property type="component" value="Chromosome"/>
</dbReference>
<dbReference type="InterPro" id="IPR050319">
    <property type="entry name" value="ABC_transp_ATP-bind"/>
</dbReference>
<keyword evidence="2" id="KW-0813">Transport</keyword>
<reference evidence="5" key="1">
    <citation type="submission" date="2022-01" db="EMBL/GenBank/DDBJ databases">
        <title>Microbacterium eymi and Microbacterium rhizovicinus sp. nov., isolated from the rhizospheric soil of Elymus tsukushiensis, a plant native to the Dokdo Islands, Republic of Korea.</title>
        <authorList>
            <person name="Hwang Y.J."/>
        </authorList>
    </citation>
    <scope>NUCLEOTIDE SEQUENCE</scope>
    <source>
        <strain evidence="5">KUDC0405</strain>
    </source>
</reference>
<evidence type="ECO:0000256" key="2">
    <source>
        <dbReference type="ARBA" id="ARBA00022448"/>
    </source>
</evidence>
<keyword evidence="4 5" id="KW-0067">ATP-binding</keyword>
<dbReference type="GO" id="GO:0005524">
    <property type="term" value="F:ATP binding"/>
    <property type="evidence" value="ECO:0007669"/>
    <property type="project" value="UniProtKB-KW"/>
</dbReference>
<proteinExistence type="inferred from homology"/>
<dbReference type="EMBL" id="CP091139">
    <property type="protein sequence ID" value="UUT36431.1"/>
    <property type="molecule type" value="Genomic_DNA"/>
</dbReference>
<dbReference type="RefSeq" id="WP_259613089.1">
    <property type="nucleotide sequence ID" value="NZ_CP091139.2"/>
</dbReference>
<keyword evidence="6" id="KW-1185">Reference proteome</keyword>
<evidence type="ECO:0000313" key="6">
    <source>
        <dbReference type="Proteomes" id="UP001054811"/>
    </source>
</evidence>
<evidence type="ECO:0000256" key="4">
    <source>
        <dbReference type="ARBA" id="ARBA00022840"/>
    </source>
</evidence>
<evidence type="ECO:0000256" key="1">
    <source>
        <dbReference type="ARBA" id="ARBA00005417"/>
    </source>
</evidence>
<accession>A0ABY5NN13</accession>
<dbReference type="SUPFAM" id="SSF52540">
    <property type="entry name" value="P-loop containing nucleoside triphosphate hydrolases"/>
    <property type="match status" value="1"/>
</dbReference>
<dbReference type="Gene3D" id="3.40.50.300">
    <property type="entry name" value="P-loop containing nucleotide triphosphate hydrolases"/>
    <property type="match status" value="1"/>
</dbReference>
<evidence type="ECO:0000256" key="3">
    <source>
        <dbReference type="ARBA" id="ARBA00022741"/>
    </source>
</evidence>